<protein>
    <submittedName>
        <fullName evidence="2">Uncharacterized protein</fullName>
    </submittedName>
</protein>
<sequence>MKRNYTVLFGIILIIAFLSGVLTSGISLVGRAGVNTFYTSYKFFKVWWQSGLVCLGAQLVVLGILFIADRKCSGVKRLSILLAFLLLFLAGLYLTYSNFRTDLAHRWLGERFHLGVYLYWLGFCAIALYFIVTGSSTQPGPGGDKATLQNENPGQG</sequence>
<keyword evidence="1" id="KW-0472">Membrane</keyword>
<evidence type="ECO:0000313" key="3">
    <source>
        <dbReference type="Proteomes" id="UP000003586"/>
    </source>
</evidence>
<keyword evidence="3" id="KW-1185">Reference proteome</keyword>
<gene>
    <name evidence="2" type="ORF">NIASO_19925</name>
</gene>
<reference evidence="2 3" key="1">
    <citation type="submission" date="2013-12" db="EMBL/GenBank/DDBJ databases">
        <authorList>
            <consortium name="DOE Joint Genome Institute"/>
            <person name="Eisen J."/>
            <person name="Huntemann M."/>
            <person name="Han J."/>
            <person name="Chen A."/>
            <person name="Kyrpides N."/>
            <person name="Mavromatis K."/>
            <person name="Markowitz V."/>
            <person name="Palaniappan K."/>
            <person name="Ivanova N."/>
            <person name="Schaumberg A."/>
            <person name="Pati A."/>
            <person name="Liolios K."/>
            <person name="Nordberg H.P."/>
            <person name="Cantor M.N."/>
            <person name="Hua S.X."/>
            <person name="Woyke T."/>
        </authorList>
    </citation>
    <scope>NUCLEOTIDE SEQUENCE [LARGE SCALE GENOMIC DNA]</scope>
    <source>
        <strain evidence="3">DSM 19437</strain>
    </source>
</reference>
<dbReference type="eggNOG" id="ENOG50336S2">
    <property type="taxonomic scope" value="Bacteria"/>
</dbReference>
<keyword evidence="1" id="KW-0812">Transmembrane</keyword>
<dbReference type="HOGENOM" id="CLU_142206_0_0_10"/>
<evidence type="ECO:0000313" key="2">
    <source>
        <dbReference type="EMBL" id="AHF18080.1"/>
    </source>
</evidence>
<name>W0F4S4_9BACT</name>
<dbReference type="EMBL" id="CP007035">
    <property type="protein sequence ID" value="AHF18080.1"/>
    <property type="molecule type" value="Genomic_DNA"/>
</dbReference>
<accession>W0F4S4</accession>
<dbReference type="OrthoDB" id="1149093at2"/>
<dbReference type="AlphaFoldDB" id="W0F4S4"/>
<proteinExistence type="predicted"/>
<evidence type="ECO:0000256" key="1">
    <source>
        <dbReference type="SAM" id="Phobius"/>
    </source>
</evidence>
<organism evidence="2 3">
    <name type="scientific">Niabella soli DSM 19437</name>
    <dbReference type="NCBI Taxonomy" id="929713"/>
    <lineage>
        <taxon>Bacteria</taxon>
        <taxon>Pseudomonadati</taxon>
        <taxon>Bacteroidota</taxon>
        <taxon>Chitinophagia</taxon>
        <taxon>Chitinophagales</taxon>
        <taxon>Chitinophagaceae</taxon>
        <taxon>Niabella</taxon>
    </lineage>
</organism>
<feature type="transmembrane region" description="Helical" evidence="1">
    <location>
        <begin position="47"/>
        <end position="66"/>
    </location>
</feature>
<dbReference type="STRING" id="929713.NIASO_19925"/>
<keyword evidence="1" id="KW-1133">Transmembrane helix</keyword>
<dbReference type="Proteomes" id="UP000003586">
    <property type="component" value="Chromosome"/>
</dbReference>
<feature type="transmembrane region" description="Helical" evidence="1">
    <location>
        <begin position="78"/>
        <end position="96"/>
    </location>
</feature>
<dbReference type="KEGG" id="nso:NIASO_19925"/>
<feature type="transmembrane region" description="Helical" evidence="1">
    <location>
        <begin position="116"/>
        <end position="132"/>
    </location>
</feature>
<dbReference type="RefSeq" id="WP_008588531.1">
    <property type="nucleotide sequence ID" value="NZ_CP007035.1"/>
</dbReference>